<protein>
    <submittedName>
        <fullName evidence="1">Glucuronan lyase A</fullName>
    </submittedName>
</protein>
<evidence type="ECO:0000313" key="1">
    <source>
        <dbReference type="EMBL" id="KAF7369388.1"/>
    </source>
</evidence>
<dbReference type="Pfam" id="PF14099">
    <property type="entry name" value="Polysacc_lyase"/>
    <property type="match status" value="1"/>
</dbReference>
<gene>
    <name evidence="1" type="ORF">MVEN_00267600</name>
</gene>
<dbReference type="OrthoDB" id="2834950at2759"/>
<proteinExistence type="predicted"/>
<name>A0A8H7DEP0_9AGAR</name>
<keyword evidence="1" id="KW-0456">Lyase</keyword>
<accession>A0A8H7DEP0</accession>
<keyword evidence="2" id="KW-1185">Reference proteome</keyword>
<dbReference type="Proteomes" id="UP000620124">
    <property type="component" value="Unassembled WGS sequence"/>
</dbReference>
<reference evidence="1" key="1">
    <citation type="submission" date="2020-05" db="EMBL/GenBank/DDBJ databases">
        <title>Mycena genomes resolve the evolution of fungal bioluminescence.</title>
        <authorList>
            <person name="Tsai I.J."/>
        </authorList>
    </citation>
    <scope>NUCLEOTIDE SEQUENCE</scope>
    <source>
        <strain evidence="1">CCC161011</strain>
    </source>
</reference>
<comment type="caution">
    <text evidence="1">The sequence shown here is derived from an EMBL/GenBank/DDBJ whole genome shotgun (WGS) entry which is preliminary data.</text>
</comment>
<dbReference type="Gene3D" id="2.60.120.200">
    <property type="match status" value="1"/>
</dbReference>
<evidence type="ECO:0000313" key="2">
    <source>
        <dbReference type="Proteomes" id="UP000620124"/>
    </source>
</evidence>
<organism evidence="1 2">
    <name type="scientific">Mycena venus</name>
    <dbReference type="NCBI Taxonomy" id="2733690"/>
    <lineage>
        <taxon>Eukaryota</taxon>
        <taxon>Fungi</taxon>
        <taxon>Dikarya</taxon>
        <taxon>Basidiomycota</taxon>
        <taxon>Agaricomycotina</taxon>
        <taxon>Agaricomycetes</taxon>
        <taxon>Agaricomycetidae</taxon>
        <taxon>Agaricales</taxon>
        <taxon>Marasmiineae</taxon>
        <taxon>Mycenaceae</taxon>
        <taxon>Mycena</taxon>
    </lineage>
</organism>
<dbReference type="AlphaFoldDB" id="A0A8H7DEP0"/>
<dbReference type="InterPro" id="IPR025975">
    <property type="entry name" value="Polysacc_lyase"/>
</dbReference>
<dbReference type="GO" id="GO:0016829">
    <property type="term" value="F:lyase activity"/>
    <property type="evidence" value="ECO:0007669"/>
    <property type="project" value="UniProtKB-KW"/>
</dbReference>
<dbReference type="EMBL" id="JACAZI010000002">
    <property type="protein sequence ID" value="KAF7369388.1"/>
    <property type="molecule type" value="Genomic_DNA"/>
</dbReference>
<sequence length="284" mass="31108">MARSLGAFNGLFSGPVKLAPKAKNVLSSAYLNPLCSVAILHFLRLGSSQPALIMQLILIGVVAALSATASATQTFANRGTVPGGWDEIQTEAQGTLSQVTNVVYGTGGTAIKATQTYDPSYTGRYHSECHHFQGYHRGDQGFYGFAFRLQDDWQFAPAQSYNLAQFIADFSDTGCDDFMPSSMVWIIGNQLATRVKTNTVCSQVTTEFKNLATVSAGTWHKVEIQANWQNDNTGYYKLWFDGVKVLEEFNIPTTIDDTREFQFRVGLYANGWHDDGGHAGDTAV</sequence>